<organism evidence="2 3">
    <name type="scientific">Carnobacterium antarcticum</name>
    <dbReference type="NCBI Taxonomy" id="2126436"/>
    <lineage>
        <taxon>Bacteria</taxon>
        <taxon>Bacillati</taxon>
        <taxon>Bacillota</taxon>
        <taxon>Bacilli</taxon>
        <taxon>Lactobacillales</taxon>
        <taxon>Carnobacteriaceae</taxon>
        <taxon>Carnobacterium</taxon>
    </lineage>
</organism>
<dbReference type="SUPFAM" id="SSF51735">
    <property type="entry name" value="NAD(P)-binding Rossmann-fold domains"/>
    <property type="match status" value="1"/>
</dbReference>
<dbReference type="PANTHER" id="PTHR15020">
    <property type="entry name" value="FLAVIN REDUCTASE-RELATED"/>
    <property type="match status" value="1"/>
</dbReference>
<sequence length="214" mass="22951">MKVLVVGANGQIGEKVVDLLQESQEHAVRALVRKQEQADNFSAKGIDTYLGDLEGSVDSLAAAMEGIDAVVFSAGSGGATGYDKTILIDLDGAVKTMEAAEQAGVSRFVMVSSILSNTREKWAEGMKPYYAVKRYADQILKQMDLTYTIIRPGALKNEAGTGKVNLAEHVTPGSIPREDVAKVVVASLDNKKAENQEFDLVSGETPIEKAFTQL</sequence>
<dbReference type="InterPro" id="IPR016040">
    <property type="entry name" value="NAD(P)-bd_dom"/>
</dbReference>
<evidence type="ECO:0000313" key="3">
    <source>
        <dbReference type="Proteomes" id="UP001597285"/>
    </source>
</evidence>
<name>A0ABW4NLP6_9LACT</name>
<dbReference type="PANTHER" id="PTHR15020:SF50">
    <property type="entry name" value="UPF0659 PROTEIN YMR090W"/>
    <property type="match status" value="1"/>
</dbReference>
<protein>
    <submittedName>
        <fullName evidence="2">SDR family oxidoreductase</fullName>
    </submittedName>
</protein>
<evidence type="ECO:0000313" key="2">
    <source>
        <dbReference type="EMBL" id="MFD1798447.1"/>
    </source>
</evidence>
<dbReference type="EMBL" id="JBHUFF010000005">
    <property type="protein sequence ID" value="MFD1798447.1"/>
    <property type="molecule type" value="Genomic_DNA"/>
</dbReference>
<gene>
    <name evidence="2" type="ORF">ACFSBK_01035</name>
</gene>
<dbReference type="Pfam" id="PF13460">
    <property type="entry name" value="NAD_binding_10"/>
    <property type="match status" value="1"/>
</dbReference>
<proteinExistence type="predicted"/>
<dbReference type="Proteomes" id="UP001597285">
    <property type="component" value="Unassembled WGS sequence"/>
</dbReference>
<feature type="domain" description="NAD(P)-binding" evidence="1">
    <location>
        <begin position="7"/>
        <end position="190"/>
    </location>
</feature>
<comment type="caution">
    <text evidence="2">The sequence shown here is derived from an EMBL/GenBank/DDBJ whole genome shotgun (WGS) entry which is preliminary data.</text>
</comment>
<dbReference type="Gene3D" id="3.40.50.720">
    <property type="entry name" value="NAD(P)-binding Rossmann-like Domain"/>
    <property type="match status" value="1"/>
</dbReference>
<keyword evidence="3" id="KW-1185">Reference proteome</keyword>
<evidence type="ECO:0000259" key="1">
    <source>
        <dbReference type="Pfam" id="PF13460"/>
    </source>
</evidence>
<dbReference type="CDD" id="cd05243">
    <property type="entry name" value="SDR_a5"/>
    <property type="match status" value="1"/>
</dbReference>
<dbReference type="RefSeq" id="WP_058919641.1">
    <property type="nucleotide sequence ID" value="NZ_JBHSQC010000024.1"/>
</dbReference>
<accession>A0ABW4NLP6</accession>
<dbReference type="InterPro" id="IPR036291">
    <property type="entry name" value="NAD(P)-bd_dom_sf"/>
</dbReference>
<reference evidence="3" key="1">
    <citation type="journal article" date="2019" name="Int. J. Syst. Evol. Microbiol.">
        <title>The Global Catalogue of Microorganisms (GCM) 10K type strain sequencing project: providing services to taxonomists for standard genome sequencing and annotation.</title>
        <authorList>
            <consortium name="The Broad Institute Genomics Platform"/>
            <consortium name="The Broad Institute Genome Sequencing Center for Infectious Disease"/>
            <person name="Wu L."/>
            <person name="Ma J."/>
        </authorList>
    </citation>
    <scope>NUCLEOTIDE SEQUENCE [LARGE SCALE GENOMIC DNA]</scope>
    <source>
        <strain evidence="3">KCTC 42143</strain>
    </source>
</reference>